<protein>
    <submittedName>
        <fullName evidence="2">Uncharacterized protein</fullName>
    </submittedName>
</protein>
<accession>A0ABN7BBR3</accession>
<dbReference type="EMBL" id="AP028921">
    <property type="protein sequence ID" value="BET01804.1"/>
    <property type="molecule type" value="Genomic_DNA"/>
</dbReference>
<keyword evidence="3" id="KW-1185">Reference proteome</keyword>
<feature type="compositionally biased region" description="Polar residues" evidence="1">
    <location>
        <begin position="122"/>
        <end position="134"/>
    </location>
</feature>
<name>A0ABN7BBR3_9HEMI</name>
<feature type="compositionally biased region" description="Acidic residues" evidence="1">
    <location>
        <begin position="99"/>
        <end position="109"/>
    </location>
</feature>
<dbReference type="Proteomes" id="UP001307889">
    <property type="component" value="Chromosome 13"/>
</dbReference>
<reference evidence="2 3" key="1">
    <citation type="submission" date="2023-09" db="EMBL/GenBank/DDBJ databases">
        <title>Nesidiocoris tenuis whole genome shotgun sequence.</title>
        <authorList>
            <person name="Shibata T."/>
            <person name="Shimoda M."/>
            <person name="Kobayashi T."/>
            <person name="Uehara T."/>
        </authorList>
    </citation>
    <scope>NUCLEOTIDE SEQUENCE [LARGE SCALE GENOMIC DNA]</scope>
    <source>
        <strain evidence="2 3">Japan</strain>
    </source>
</reference>
<feature type="region of interest" description="Disordered" evidence="1">
    <location>
        <begin position="81"/>
        <end position="134"/>
    </location>
</feature>
<gene>
    <name evidence="2" type="ORF">NTJ_14621</name>
</gene>
<evidence type="ECO:0000313" key="2">
    <source>
        <dbReference type="EMBL" id="BET01804.1"/>
    </source>
</evidence>
<evidence type="ECO:0000313" key="3">
    <source>
        <dbReference type="Proteomes" id="UP001307889"/>
    </source>
</evidence>
<proteinExistence type="predicted"/>
<sequence>MAGDQDKPWAPHRVCHTCVEQLRSWSKGKRPSMPFAIPMVWREPQNHVTDCYFCMTNVAGMSSKTKKLLVYPNLQSAIRPVPHDQTFPIPDPPANFEEIPIEDDDTDEDHDVHTQDPLYQPQDRNSPQPLTQADLNDLVRDLNLPKDAAEVLGSRLKSRN</sequence>
<organism evidence="2 3">
    <name type="scientific">Nesidiocoris tenuis</name>
    <dbReference type="NCBI Taxonomy" id="355587"/>
    <lineage>
        <taxon>Eukaryota</taxon>
        <taxon>Metazoa</taxon>
        <taxon>Ecdysozoa</taxon>
        <taxon>Arthropoda</taxon>
        <taxon>Hexapoda</taxon>
        <taxon>Insecta</taxon>
        <taxon>Pterygota</taxon>
        <taxon>Neoptera</taxon>
        <taxon>Paraneoptera</taxon>
        <taxon>Hemiptera</taxon>
        <taxon>Heteroptera</taxon>
        <taxon>Panheteroptera</taxon>
        <taxon>Cimicomorpha</taxon>
        <taxon>Miridae</taxon>
        <taxon>Dicyphina</taxon>
        <taxon>Nesidiocoris</taxon>
    </lineage>
</organism>
<evidence type="ECO:0000256" key="1">
    <source>
        <dbReference type="SAM" id="MobiDB-lite"/>
    </source>
</evidence>